<evidence type="ECO:0000256" key="4">
    <source>
        <dbReference type="ARBA" id="ARBA00023203"/>
    </source>
</evidence>
<dbReference type="EMBL" id="JAPMOS010000074">
    <property type="protein sequence ID" value="KAJ4456317.1"/>
    <property type="molecule type" value="Genomic_DNA"/>
</dbReference>
<evidence type="ECO:0000256" key="5">
    <source>
        <dbReference type="ARBA" id="ARBA00023212"/>
    </source>
</evidence>
<keyword evidence="5" id="KW-0206">Cytoskeleton</keyword>
<dbReference type="SUPFAM" id="SSF50405">
    <property type="entry name" value="Actin-crosslinking proteins"/>
    <property type="match status" value="3"/>
</dbReference>
<proteinExistence type="inferred from homology"/>
<evidence type="ECO:0000256" key="1">
    <source>
        <dbReference type="ARBA" id="ARBA00004245"/>
    </source>
</evidence>
<comment type="subcellular location">
    <subcellularLocation>
        <location evidence="1">Cytoplasm</location>
        <location evidence="1">Cytoskeleton</location>
    </subcellularLocation>
</comment>
<evidence type="ECO:0000256" key="2">
    <source>
        <dbReference type="ARBA" id="ARBA00007415"/>
    </source>
</evidence>
<dbReference type="SUPFAM" id="SSF47473">
    <property type="entry name" value="EF-hand"/>
    <property type="match status" value="1"/>
</dbReference>
<dbReference type="Gene3D" id="2.80.10.50">
    <property type="match status" value="4"/>
</dbReference>
<dbReference type="InterPro" id="IPR011992">
    <property type="entry name" value="EF-hand-dom_pair"/>
</dbReference>
<dbReference type="CDD" id="cd23342">
    <property type="entry name" value="beta-trefoil_FSCN_ZgPorA-like"/>
    <property type="match status" value="1"/>
</dbReference>
<dbReference type="PANTHER" id="PTHR10551">
    <property type="entry name" value="FASCIN"/>
    <property type="match status" value="1"/>
</dbReference>
<evidence type="ECO:0000313" key="8">
    <source>
        <dbReference type="Proteomes" id="UP001141327"/>
    </source>
</evidence>
<dbReference type="Proteomes" id="UP001141327">
    <property type="component" value="Unassembled WGS sequence"/>
</dbReference>
<dbReference type="PANTHER" id="PTHR10551:SF9">
    <property type="entry name" value="FASCIN-2"/>
    <property type="match status" value="1"/>
</dbReference>
<keyword evidence="4" id="KW-0009">Actin-binding</keyword>
<dbReference type="Pfam" id="PF06268">
    <property type="entry name" value="Fascin"/>
    <property type="match status" value="1"/>
</dbReference>
<comment type="similarity">
    <text evidence="2">Belongs to the fascin family.</text>
</comment>
<comment type="caution">
    <text evidence="7">The sequence shown here is derived from an EMBL/GenBank/DDBJ whole genome shotgun (WGS) entry which is preliminary data.</text>
</comment>
<evidence type="ECO:0000313" key="7">
    <source>
        <dbReference type="EMBL" id="KAJ4456317.1"/>
    </source>
</evidence>
<name>A0ABQ8UF56_9EUKA</name>
<dbReference type="InterPro" id="IPR010431">
    <property type="entry name" value="Fascin"/>
</dbReference>
<evidence type="ECO:0000259" key="6">
    <source>
        <dbReference type="Pfam" id="PF06268"/>
    </source>
</evidence>
<accession>A0ABQ8UF56</accession>
<evidence type="ECO:0000256" key="3">
    <source>
        <dbReference type="ARBA" id="ARBA00022490"/>
    </source>
</evidence>
<dbReference type="CDD" id="cd00257">
    <property type="entry name" value="beta-trefoil_FSCN-like"/>
    <property type="match status" value="1"/>
</dbReference>
<dbReference type="InterPro" id="IPR008999">
    <property type="entry name" value="Actin-crosslinking"/>
</dbReference>
<feature type="domain" description="Fascin-like" evidence="6">
    <location>
        <begin position="277"/>
        <end position="346"/>
    </location>
</feature>
<keyword evidence="3" id="KW-0963">Cytoplasm</keyword>
<reference evidence="7" key="1">
    <citation type="journal article" date="2022" name="bioRxiv">
        <title>Genomics of Preaxostyla Flagellates Illuminates Evolutionary Transitions and the Path Towards Mitochondrial Loss.</title>
        <authorList>
            <person name="Novak L.V.F."/>
            <person name="Treitli S.C."/>
            <person name="Pyrih J."/>
            <person name="Halakuc P."/>
            <person name="Pipaliya S.V."/>
            <person name="Vacek V."/>
            <person name="Brzon O."/>
            <person name="Soukal P."/>
            <person name="Eme L."/>
            <person name="Dacks J.B."/>
            <person name="Karnkowska A."/>
            <person name="Elias M."/>
            <person name="Hampl V."/>
        </authorList>
    </citation>
    <scope>NUCLEOTIDE SEQUENCE</scope>
    <source>
        <strain evidence="7">RCP-MX</strain>
    </source>
</reference>
<keyword evidence="8" id="KW-1185">Reference proteome</keyword>
<dbReference type="InterPro" id="IPR022768">
    <property type="entry name" value="Fascin-like_dom"/>
</dbReference>
<organism evidence="7 8">
    <name type="scientific">Paratrimastix pyriformis</name>
    <dbReference type="NCBI Taxonomy" id="342808"/>
    <lineage>
        <taxon>Eukaryota</taxon>
        <taxon>Metamonada</taxon>
        <taxon>Preaxostyla</taxon>
        <taxon>Paratrimastigidae</taxon>
        <taxon>Paratrimastix</taxon>
    </lineage>
</organism>
<gene>
    <name evidence="7" type="ORF">PAPYR_8497</name>
</gene>
<sequence length="493" mass="54902">MMQMGMMGGQTLEDQLTMFLSQGARDGQLTPVEVVQACSLVGVGIDQPTAMMMMQKVAQTGGMNIPNMALMCAHQCRMMNGNPTYVQLKQLFYQYARDGSMQPLEMVQIAGQFGVPMSPMDAQMLLQQMMQTGDANESGFLRYMFRFLSERNPSLKMQQQMPQMQTGNVTISMMPGQSPPPMMMSPGMIPPQPVPSMQPSMMMPGVPTGMPAQHQHEHQHQHMMQQRKMKLGLKTAHNKFVCAEGDGRAVCDRPNQGGWETFVAIEVNPNQWQIYSESHNKYLQAAADGSCTFQSSPNERCLFRVERKAENKVALRASHGKYVCAEPEGRVIANRDAAGGWETFEMANHQQVPGMEMVGIFSQPIVYPVPKSISLKSAHGKWMCAEGDGRVVCDRPAPGGWETFSVRTDPNNSNEWYLFSESHHHFLQAKPDGTANFASPNQGAWEKFTVHRPDPTHVQLKSSHGHYLCCEPTGQVVCNRPAAGGWETFEVKC</sequence>
<protein>
    <recommendedName>
        <fullName evidence="6">Fascin-like domain-containing protein</fullName>
    </recommendedName>
</protein>